<proteinExistence type="predicted"/>
<evidence type="ECO:0000313" key="2">
    <source>
        <dbReference type="EMBL" id="PVH93715.1"/>
    </source>
</evidence>
<evidence type="ECO:0000256" key="1">
    <source>
        <dbReference type="SAM" id="MobiDB-lite"/>
    </source>
</evidence>
<feature type="region of interest" description="Disordered" evidence="1">
    <location>
        <begin position="26"/>
        <end position="84"/>
    </location>
</feature>
<keyword evidence="3" id="KW-1185">Reference proteome</keyword>
<name>A0A2V1D6N7_9PLEO</name>
<dbReference type="EMBL" id="KZ805572">
    <property type="protein sequence ID" value="PVH93715.1"/>
    <property type="molecule type" value="Genomic_DNA"/>
</dbReference>
<gene>
    <name evidence="2" type="ORF">DM02DRAFT_619100</name>
</gene>
<organism evidence="2 3">
    <name type="scientific">Periconia macrospinosa</name>
    <dbReference type="NCBI Taxonomy" id="97972"/>
    <lineage>
        <taxon>Eukaryota</taxon>
        <taxon>Fungi</taxon>
        <taxon>Dikarya</taxon>
        <taxon>Ascomycota</taxon>
        <taxon>Pezizomycotina</taxon>
        <taxon>Dothideomycetes</taxon>
        <taxon>Pleosporomycetidae</taxon>
        <taxon>Pleosporales</taxon>
        <taxon>Massarineae</taxon>
        <taxon>Periconiaceae</taxon>
        <taxon>Periconia</taxon>
    </lineage>
</organism>
<feature type="compositionally biased region" description="Basic and acidic residues" evidence="1">
    <location>
        <begin position="28"/>
        <end position="58"/>
    </location>
</feature>
<dbReference type="AlphaFoldDB" id="A0A2V1D6N7"/>
<dbReference type="Proteomes" id="UP000244855">
    <property type="component" value="Unassembled WGS sequence"/>
</dbReference>
<protein>
    <submittedName>
        <fullName evidence="2">Uncharacterized protein</fullName>
    </submittedName>
</protein>
<feature type="compositionally biased region" description="Polar residues" evidence="1">
    <location>
        <begin position="64"/>
        <end position="73"/>
    </location>
</feature>
<accession>A0A2V1D6N7</accession>
<reference evidence="2 3" key="1">
    <citation type="journal article" date="2018" name="Sci. Rep.">
        <title>Comparative genomics provides insights into the lifestyle and reveals functional heterogeneity of dark septate endophytic fungi.</title>
        <authorList>
            <person name="Knapp D.G."/>
            <person name="Nemeth J.B."/>
            <person name="Barry K."/>
            <person name="Hainaut M."/>
            <person name="Henrissat B."/>
            <person name="Johnson J."/>
            <person name="Kuo A."/>
            <person name="Lim J.H.P."/>
            <person name="Lipzen A."/>
            <person name="Nolan M."/>
            <person name="Ohm R.A."/>
            <person name="Tamas L."/>
            <person name="Grigoriev I.V."/>
            <person name="Spatafora J.W."/>
            <person name="Nagy L.G."/>
            <person name="Kovacs G.M."/>
        </authorList>
    </citation>
    <scope>NUCLEOTIDE SEQUENCE [LARGE SCALE GENOMIC DNA]</scope>
    <source>
        <strain evidence="2 3">DSE2036</strain>
    </source>
</reference>
<evidence type="ECO:0000313" key="3">
    <source>
        <dbReference type="Proteomes" id="UP000244855"/>
    </source>
</evidence>
<sequence length="84" mass="9703">MAVWKQELQAIVAREAVLVSKLNKVLNQKKEGKEGDGNDDDHRKVNREPEDSDRDNGKRRTYRTMKTSRQSIRPKQGGRNNGLR</sequence>